<name>A0A072PWF8_9EURO</name>
<dbReference type="PANTHER" id="PTHR36182">
    <property type="entry name" value="PROTEIN, PUTATIVE (AFU_ORTHOLOGUE AFUA_6G10930)-RELATED"/>
    <property type="match status" value="1"/>
</dbReference>
<accession>A0A072PWF8</accession>
<dbReference type="RefSeq" id="XP_013266288.1">
    <property type="nucleotide sequence ID" value="XM_013410834.1"/>
</dbReference>
<comment type="caution">
    <text evidence="3">The sequence shown here is derived from an EMBL/GenBank/DDBJ whole genome shotgun (WGS) entry which is preliminary data.</text>
</comment>
<proteinExistence type="predicted"/>
<feature type="region of interest" description="Disordered" evidence="1">
    <location>
        <begin position="226"/>
        <end position="389"/>
    </location>
</feature>
<dbReference type="Gene3D" id="2.70.50.70">
    <property type="match status" value="1"/>
</dbReference>
<evidence type="ECO:0000256" key="2">
    <source>
        <dbReference type="SAM" id="SignalP"/>
    </source>
</evidence>
<evidence type="ECO:0008006" key="5">
    <source>
        <dbReference type="Google" id="ProtNLM"/>
    </source>
</evidence>
<protein>
    <recommendedName>
        <fullName evidence="5">DNA-directed RNA polymerase</fullName>
    </recommendedName>
</protein>
<dbReference type="EMBL" id="AMGV01000001">
    <property type="protein sequence ID" value="KEF63698.1"/>
    <property type="molecule type" value="Genomic_DNA"/>
</dbReference>
<feature type="compositionally biased region" description="Polar residues" evidence="1">
    <location>
        <begin position="284"/>
        <end position="298"/>
    </location>
</feature>
<feature type="compositionally biased region" description="Low complexity" evidence="1">
    <location>
        <begin position="300"/>
        <end position="354"/>
    </location>
</feature>
<feature type="signal peptide" evidence="2">
    <location>
        <begin position="1"/>
        <end position="22"/>
    </location>
</feature>
<dbReference type="HOGENOM" id="CLU_032571_1_0_1"/>
<keyword evidence="2" id="KW-0732">Signal</keyword>
<evidence type="ECO:0000313" key="4">
    <source>
        <dbReference type="Proteomes" id="UP000027920"/>
    </source>
</evidence>
<feature type="compositionally biased region" description="Low complexity" evidence="1">
    <location>
        <begin position="255"/>
        <end position="266"/>
    </location>
</feature>
<feature type="chain" id="PRO_5001681991" description="DNA-directed RNA polymerase" evidence="2">
    <location>
        <begin position="23"/>
        <end position="454"/>
    </location>
</feature>
<evidence type="ECO:0000313" key="3">
    <source>
        <dbReference type="EMBL" id="KEF63698.1"/>
    </source>
</evidence>
<dbReference type="VEuPathDB" id="FungiDB:A1O9_01676"/>
<keyword evidence="4" id="KW-1185">Reference proteome</keyword>
<gene>
    <name evidence="3" type="ORF">A1O9_01676</name>
</gene>
<dbReference type="GeneID" id="25276622"/>
<dbReference type="PANTHER" id="PTHR36182:SF2">
    <property type="entry name" value="LYTIC POLYSACCHARIDE MONOOXYGENASE"/>
    <property type="match status" value="1"/>
</dbReference>
<feature type="compositionally biased region" description="Low complexity" evidence="1">
    <location>
        <begin position="365"/>
        <end position="380"/>
    </location>
</feature>
<evidence type="ECO:0000256" key="1">
    <source>
        <dbReference type="SAM" id="MobiDB-lite"/>
    </source>
</evidence>
<organism evidence="3 4">
    <name type="scientific">Exophiala aquamarina CBS 119918</name>
    <dbReference type="NCBI Taxonomy" id="1182545"/>
    <lineage>
        <taxon>Eukaryota</taxon>
        <taxon>Fungi</taxon>
        <taxon>Dikarya</taxon>
        <taxon>Ascomycota</taxon>
        <taxon>Pezizomycotina</taxon>
        <taxon>Eurotiomycetes</taxon>
        <taxon>Chaetothyriomycetidae</taxon>
        <taxon>Chaetothyriales</taxon>
        <taxon>Herpotrichiellaceae</taxon>
        <taxon>Exophiala</taxon>
    </lineage>
</organism>
<dbReference type="OrthoDB" id="2342176at2759"/>
<sequence>MGFSIEKASVFLTAMLAAVAQGHMIMRTPVPYGKSSLNNSPLDASGSDFPCKLRSGAFDKEGASNVMAIGSPQTLSFTGSAVHGGGSCQIALTTDLAPTKDSKWMVIKSIIGGCPANVPGNLPADPAGTGASTFQYTIPEGIAPGEYSLSWSWFNRVGNREMYQNCAPVTVTGGTSKRDTQDRRRFEAVEAAKLRARQQQSASFPDLFVCNLAGINSCTTQENFEYEFPNPGPEVQTAGNGPFTMLSGGGGAGGPAQQPTGAGSQPTGSPQPSYEAPNPASGPATVTQPAGSQDQPTGAPTGNPQGYPQGNPHGNGPPAGATGSAGNFADGASSSSSPAATSNVVNPVNTDVTPIQTPAPDSRSGDTTGSNSSNTGDSGTAAGTQSGPCTSEGEYNCLTSSFQRCASGQWSPVMPLAAGMQCSTPGLSANFAMNAGKVKRHSHGAHFRIFDSVH</sequence>
<dbReference type="Proteomes" id="UP000027920">
    <property type="component" value="Unassembled WGS sequence"/>
</dbReference>
<dbReference type="AlphaFoldDB" id="A0A072PWF8"/>
<dbReference type="STRING" id="1182545.A0A072PWF8"/>
<reference evidence="3 4" key="1">
    <citation type="submission" date="2013-03" db="EMBL/GenBank/DDBJ databases">
        <title>The Genome Sequence of Exophiala aquamarina CBS 119918.</title>
        <authorList>
            <consortium name="The Broad Institute Genomics Platform"/>
            <person name="Cuomo C."/>
            <person name="de Hoog S."/>
            <person name="Gorbushina A."/>
            <person name="Walker B."/>
            <person name="Young S.K."/>
            <person name="Zeng Q."/>
            <person name="Gargeya S."/>
            <person name="Fitzgerald M."/>
            <person name="Haas B."/>
            <person name="Abouelleil A."/>
            <person name="Allen A.W."/>
            <person name="Alvarado L."/>
            <person name="Arachchi H.M."/>
            <person name="Berlin A.M."/>
            <person name="Chapman S.B."/>
            <person name="Gainer-Dewar J."/>
            <person name="Goldberg J."/>
            <person name="Griggs A."/>
            <person name="Gujja S."/>
            <person name="Hansen M."/>
            <person name="Howarth C."/>
            <person name="Imamovic A."/>
            <person name="Ireland A."/>
            <person name="Larimer J."/>
            <person name="McCowan C."/>
            <person name="Murphy C."/>
            <person name="Pearson M."/>
            <person name="Poon T.W."/>
            <person name="Priest M."/>
            <person name="Roberts A."/>
            <person name="Saif S."/>
            <person name="Shea T."/>
            <person name="Sisk P."/>
            <person name="Sykes S."/>
            <person name="Wortman J."/>
            <person name="Nusbaum C."/>
            <person name="Birren B."/>
        </authorList>
    </citation>
    <scope>NUCLEOTIDE SEQUENCE [LARGE SCALE GENOMIC DNA]</scope>
    <source>
        <strain evidence="3 4">CBS 119918</strain>
    </source>
</reference>